<gene>
    <name evidence="1" type="ORF">LH440_10840</name>
</gene>
<organism evidence="1 2">
    <name type="scientific">Laribacter hongkongensis</name>
    <dbReference type="NCBI Taxonomy" id="168471"/>
    <lineage>
        <taxon>Bacteria</taxon>
        <taxon>Pseudomonadati</taxon>
        <taxon>Pseudomonadota</taxon>
        <taxon>Betaproteobacteria</taxon>
        <taxon>Neisseriales</taxon>
        <taxon>Aquaspirillaceae</taxon>
        <taxon>Laribacter</taxon>
    </lineage>
</organism>
<dbReference type="RefSeq" id="WP_239894148.1">
    <property type="nucleotide sequence ID" value="NZ_JAJAXM010000019.1"/>
</dbReference>
<sequence length="68" mass="7252">MAATEKNRYIARLMGKKSRPGEAGSLMIFGELGLGDITKNPLGGVAGWVYCVKESVQIFIESSGFSIA</sequence>
<accession>A0ABD4SUR4</accession>
<dbReference type="Proteomes" id="UP001200247">
    <property type="component" value="Unassembled WGS sequence"/>
</dbReference>
<dbReference type="EMBL" id="JAJAXM010000019">
    <property type="protein sequence ID" value="MCG9026384.1"/>
    <property type="molecule type" value="Genomic_DNA"/>
</dbReference>
<evidence type="ECO:0000313" key="1">
    <source>
        <dbReference type="EMBL" id="MCG9026384.1"/>
    </source>
</evidence>
<name>A0ABD4SUR4_9NEIS</name>
<proteinExistence type="predicted"/>
<evidence type="ECO:0000313" key="2">
    <source>
        <dbReference type="Proteomes" id="UP001200247"/>
    </source>
</evidence>
<reference evidence="1 2" key="1">
    <citation type="submission" date="2021-10" db="EMBL/GenBank/DDBJ databases">
        <title>Whole-genome sequencing analysis of Laribacter hongkongensis: virulence gene profiles, carbohydrate-active enzyme prediction, and antimicrobial resistance characterization.</title>
        <authorList>
            <person name="Yuan P."/>
            <person name="Zhan Y."/>
            <person name="Chen D."/>
        </authorList>
    </citation>
    <scope>NUCLEOTIDE SEQUENCE [LARGE SCALE GENOMIC DNA]</scope>
    <source>
        <strain evidence="1 2">W67</strain>
    </source>
</reference>
<protein>
    <submittedName>
        <fullName evidence="1">Uncharacterized protein</fullName>
    </submittedName>
</protein>
<dbReference type="AlphaFoldDB" id="A0ABD4SUR4"/>
<comment type="caution">
    <text evidence="1">The sequence shown here is derived from an EMBL/GenBank/DDBJ whole genome shotgun (WGS) entry which is preliminary data.</text>
</comment>